<protein>
    <submittedName>
        <fullName evidence="2">Unannotated protein</fullName>
    </submittedName>
</protein>
<gene>
    <name evidence="2" type="ORF">UFOPK4150_01836</name>
</gene>
<feature type="region of interest" description="Disordered" evidence="1">
    <location>
        <begin position="62"/>
        <end position="81"/>
    </location>
</feature>
<name>A0A6J7S8X3_9ZZZZ</name>
<accession>A0A6J7S8X3</accession>
<dbReference type="AlphaFoldDB" id="A0A6J7S8X3"/>
<reference evidence="2" key="1">
    <citation type="submission" date="2020-05" db="EMBL/GenBank/DDBJ databases">
        <authorList>
            <person name="Chiriac C."/>
            <person name="Salcher M."/>
            <person name="Ghai R."/>
            <person name="Kavagutti S V."/>
        </authorList>
    </citation>
    <scope>NUCLEOTIDE SEQUENCE</scope>
</reference>
<evidence type="ECO:0000313" key="2">
    <source>
        <dbReference type="EMBL" id="CAB5037559.1"/>
    </source>
</evidence>
<organism evidence="2">
    <name type="scientific">freshwater metagenome</name>
    <dbReference type="NCBI Taxonomy" id="449393"/>
    <lineage>
        <taxon>unclassified sequences</taxon>
        <taxon>metagenomes</taxon>
        <taxon>ecological metagenomes</taxon>
    </lineage>
</organism>
<sequence>MAGGLAFCYPAPRGDISDDLDHLVIGIDHQGGRGEPSDEGVAQCRPLSEQFGGLGRIRIRRAATPGDGGKPAGRAGPTTIDPVLGLQWVE</sequence>
<dbReference type="EMBL" id="CAFBPU010000045">
    <property type="protein sequence ID" value="CAB5037559.1"/>
    <property type="molecule type" value="Genomic_DNA"/>
</dbReference>
<evidence type="ECO:0000256" key="1">
    <source>
        <dbReference type="SAM" id="MobiDB-lite"/>
    </source>
</evidence>
<proteinExistence type="predicted"/>